<feature type="region of interest" description="Disordered" evidence="1">
    <location>
        <begin position="1"/>
        <end position="85"/>
    </location>
</feature>
<keyword evidence="4" id="KW-1185">Reference proteome</keyword>
<evidence type="ECO:0000256" key="2">
    <source>
        <dbReference type="SAM" id="Phobius"/>
    </source>
</evidence>
<dbReference type="OrthoDB" id="5194448at2"/>
<accession>A0A1R4KNH3</accession>
<name>A0A1R4KNH3_9ACTN</name>
<dbReference type="Proteomes" id="UP000188342">
    <property type="component" value="Unassembled WGS sequence"/>
</dbReference>
<dbReference type="Pfam" id="PF11241">
    <property type="entry name" value="DUF3043"/>
    <property type="match status" value="1"/>
</dbReference>
<reference evidence="3 4" key="1">
    <citation type="submission" date="2017-02" db="EMBL/GenBank/DDBJ databases">
        <authorList>
            <person name="Peterson S.W."/>
        </authorList>
    </citation>
    <scope>NUCLEOTIDE SEQUENCE [LARGE SCALE GENOMIC DNA]</scope>
    <source>
        <strain evidence="3 4">LSP_Lj1</strain>
    </source>
</reference>
<sequence>MGLFRPYEQGKTEADRSTGSTAASLAQAAEQGGTSTGARTPQKKGTRTPTRAEAEAARMARLHPTLSPKEAKKAQRQADREQRMRNLDVAERIPERALARDHVDSQLTITEFTIPLMLVIMAVSLGFGRNYTVQQVTSGLMFAIFALWLVNITLRWRSFKRIALERGLKPKQRGLMMYMINRMMTMRALRRPEPRVKRGESY</sequence>
<dbReference type="AlphaFoldDB" id="A0A1R4KNH3"/>
<organism evidence="3 4">
    <name type="scientific">Luteococcus japonicus LSP_Lj1</name>
    <dbReference type="NCBI Taxonomy" id="1255658"/>
    <lineage>
        <taxon>Bacteria</taxon>
        <taxon>Bacillati</taxon>
        <taxon>Actinomycetota</taxon>
        <taxon>Actinomycetes</taxon>
        <taxon>Propionibacteriales</taxon>
        <taxon>Propionibacteriaceae</taxon>
        <taxon>Luteococcus</taxon>
    </lineage>
</organism>
<proteinExistence type="predicted"/>
<feature type="transmembrane region" description="Helical" evidence="2">
    <location>
        <begin position="133"/>
        <end position="154"/>
    </location>
</feature>
<protein>
    <submittedName>
        <fullName evidence="3">CblZ, a non-orthologous displasment for Alpha-ribazole-5'-phosphate phosphatase</fullName>
    </submittedName>
</protein>
<evidence type="ECO:0000256" key="1">
    <source>
        <dbReference type="SAM" id="MobiDB-lite"/>
    </source>
</evidence>
<evidence type="ECO:0000313" key="3">
    <source>
        <dbReference type="EMBL" id="SJN45633.1"/>
    </source>
</evidence>
<keyword evidence="2" id="KW-0472">Membrane</keyword>
<gene>
    <name evidence="3" type="ORF">FM114_16190</name>
</gene>
<dbReference type="RefSeq" id="WP_094766169.1">
    <property type="nucleotide sequence ID" value="NZ_FUKQ01000063.1"/>
</dbReference>
<dbReference type="STRING" id="1255658.FM114_16190"/>
<keyword evidence="2" id="KW-1133">Transmembrane helix</keyword>
<keyword evidence="2" id="KW-0812">Transmembrane</keyword>
<feature type="compositionally biased region" description="Basic and acidic residues" evidence="1">
    <location>
        <begin position="69"/>
        <end position="85"/>
    </location>
</feature>
<dbReference type="InterPro" id="IPR021403">
    <property type="entry name" value="DUF3043"/>
</dbReference>
<dbReference type="EMBL" id="FUKQ01000063">
    <property type="protein sequence ID" value="SJN45633.1"/>
    <property type="molecule type" value="Genomic_DNA"/>
</dbReference>
<evidence type="ECO:0000313" key="4">
    <source>
        <dbReference type="Proteomes" id="UP000188342"/>
    </source>
</evidence>